<dbReference type="AlphaFoldDB" id="A0A915IDJ6"/>
<protein>
    <submittedName>
        <fullName evidence="2">Uncharacterized protein</fullName>
    </submittedName>
</protein>
<dbReference type="WBParaSite" id="nRc.2.0.1.t11962-RA">
    <property type="protein sequence ID" value="nRc.2.0.1.t11962-RA"/>
    <property type="gene ID" value="nRc.2.0.1.g11962"/>
</dbReference>
<proteinExistence type="predicted"/>
<evidence type="ECO:0000313" key="1">
    <source>
        <dbReference type="Proteomes" id="UP000887565"/>
    </source>
</evidence>
<dbReference type="Proteomes" id="UP000887565">
    <property type="component" value="Unplaced"/>
</dbReference>
<organism evidence="1 2">
    <name type="scientific">Romanomermis culicivorax</name>
    <name type="common">Nematode worm</name>
    <dbReference type="NCBI Taxonomy" id="13658"/>
    <lineage>
        <taxon>Eukaryota</taxon>
        <taxon>Metazoa</taxon>
        <taxon>Ecdysozoa</taxon>
        <taxon>Nematoda</taxon>
        <taxon>Enoplea</taxon>
        <taxon>Dorylaimia</taxon>
        <taxon>Mermithida</taxon>
        <taxon>Mermithoidea</taxon>
        <taxon>Mermithidae</taxon>
        <taxon>Romanomermis</taxon>
    </lineage>
</organism>
<sequence>MVEEQGLGEYAINKDEASFLEFLEEVGNGTNFIEKWTLMSLPWEMWGVKYNKRKEKYFALENKTSSL</sequence>
<name>A0A915IDJ6_ROMCU</name>
<keyword evidence="1" id="KW-1185">Reference proteome</keyword>
<reference evidence="2" key="1">
    <citation type="submission" date="2022-11" db="UniProtKB">
        <authorList>
            <consortium name="WormBaseParasite"/>
        </authorList>
    </citation>
    <scope>IDENTIFICATION</scope>
</reference>
<evidence type="ECO:0000313" key="2">
    <source>
        <dbReference type="WBParaSite" id="nRc.2.0.1.t11962-RA"/>
    </source>
</evidence>
<accession>A0A915IDJ6</accession>